<gene>
    <name evidence="1" type="ORF">MENTE1834_LOCUS35118</name>
</gene>
<accession>A0ACB1A7T7</accession>
<name>A0ACB1A7T7_MELEN</name>
<evidence type="ECO:0000313" key="2">
    <source>
        <dbReference type="Proteomes" id="UP001497535"/>
    </source>
</evidence>
<protein>
    <submittedName>
        <fullName evidence="1">Uncharacterized protein</fullName>
    </submittedName>
</protein>
<sequence length="164" mass="17550">MKLSFSKINLLAFAVSISFSSVNCGCPDGWGTIDNVSGFKIFTSTDPINLFMALPICKANGAKIASVNSADENELIKQMVSQANGDDSTPVWLGVYMKNNGDGSFACKTADGGDCPSDMLNLYQNQADNSETPIYGTQLISGKWNVVDCAERVYSVACKTTCDQ</sequence>
<keyword evidence="2" id="KW-1185">Reference proteome</keyword>
<dbReference type="EMBL" id="CAVMJV010000066">
    <property type="protein sequence ID" value="CAK5087522.1"/>
    <property type="molecule type" value="Genomic_DNA"/>
</dbReference>
<evidence type="ECO:0000313" key="1">
    <source>
        <dbReference type="EMBL" id="CAK5087522.1"/>
    </source>
</evidence>
<dbReference type="Proteomes" id="UP001497535">
    <property type="component" value="Unassembled WGS sequence"/>
</dbReference>
<reference evidence="1" key="1">
    <citation type="submission" date="2023-11" db="EMBL/GenBank/DDBJ databases">
        <authorList>
            <person name="Poullet M."/>
        </authorList>
    </citation>
    <scope>NUCLEOTIDE SEQUENCE</scope>
    <source>
        <strain evidence="1">E1834</strain>
    </source>
</reference>
<proteinExistence type="predicted"/>
<comment type="caution">
    <text evidence="1">The sequence shown here is derived from an EMBL/GenBank/DDBJ whole genome shotgun (WGS) entry which is preliminary data.</text>
</comment>
<organism evidence="1 2">
    <name type="scientific">Meloidogyne enterolobii</name>
    <name type="common">Root-knot nematode worm</name>
    <name type="synonym">Meloidogyne mayaguensis</name>
    <dbReference type="NCBI Taxonomy" id="390850"/>
    <lineage>
        <taxon>Eukaryota</taxon>
        <taxon>Metazoa</taxon>
        <taxon>Ecdysozoa</taxon>
        <taxon>Nematoda</taxon>
        <taxon>Chromadorea</taxon>
        <taxon>Rhabditida</taxon>
        <taxon>Tylenchina</taxon>
        <taxon>Tylenchomorpha</taxon>
        <taxon>Tylenchoidea</taxon>
        <taxon>Meloidogynidae</taxon>
        <taxon>Meloidogyninae</taxon>
        <taxon>Meloidogyne</taxon>
    </lineage>
</organism>